<dbReference type="Proteomes" id="UP001300692">
    <property type="component" value="Unassembled WGS sequence"/>
</dbReference>
<dbReference type="Gene3D" id="1.10.10.60">
    <property type="entry name" value="Homeodomain-like"/>
    <property type="match status" value="1"/>
</dbReference>
<evidence type="ECO:0000259" key="9">
    <source>
        <dbReference type="PROSITE" id="PS01124"/>
    </source>
</evidence>
<keyword evidence="8" id="KW-0175">Coiled coil</keyword>
<dbReference type="Gene3D" id="3.30.565.10">
    <property type="entry name" value="Histidine kinase-like ATPase, C-terminal domain"/>
    <property type="match status" value="1"/>
</dbReference>
<organism evidence="12 13">
    <name type="scientific">Reichenbachiella ulvae</name>
    <dbReference type="NCBI Taxonomy" id="2980104"/>
    <lineage>
        <taxon>Bacteria</taxon>
        <taxon>Pseudomonadati</taxon>
        <taxon>Bacteroidota</taxon>
        <taxon>Cytophagia</taxon>
        <taxon>Cytophagales</taxon>
        <taxon>Reichenbachiellaceae</taxon>
        <taxon>Reichenbachiella</taxon>
    </lineage>
</organism>
<keyword evidence="4" id="KW-0805">Transcription regulation</keyword>
<dbReference type="InterPro" id="IPR005467">
    <property type="entry name" value="His_kinase_dom"/>
</dbReference>
<dbReference type="PROSITE" id="PS50109">
    <property type="entry name" value="HIS_KIN"/>
    <property type="match status" value="1"/>
</dbReference>
<dbReference type="Pfam" id="PF12833">
    <property type="entry name" value="HTH_18"/>
    <property type="match status" value="1"/>
</dbReference>
<feature type="coiled-coil region" evidence="8">
    <location>
        <begin position="831"/>
        <end position="903"/>
    </location>
</feature>
<dbReference type="InterPro" id="IPR011123">
    <property type="entry name" value="Y_Y_Y"/>
</dbReference>
<dbReference type="SUPFAM" id="SSF52172">
    <property type="entry name" value="CheY-like"/>
    <property type="match status" value="1"/>
</dbReference>
<comment type="catalytic activity">
    <reaction evidence="1">
        <text>ATP + protein L-histidine = ADP + protein N-phospho-L-histidine.</text>
        <dbReference type="EC" id="2.7.13.3"/>
    </reaction>
</comment>
<accession>A0ABT3CN71</accession>
<dbReference type="InterPro" id="IPR013783">
    <property type="entry name" value="Ig-like_fold"/>
</dbReference>
<dbReference type="Gene3D" id="1.10.287.130">
    <property type="match status" value="1"/>
</dbReference>
<dbReference type="InterPro" id="IPR011047">
    <property type="entry name" value="Quinoprotein_ADH-like_sf"/>
</dbReference>
<dbReference type="SUPFAM" id="SSF47384">
    <property type="entry name" value="Homodimeric domain of signal transducing histidine kinase"/>
    <property type="match status" value="1"/>
</dbReference>
<dbReference type="Pfam" id="PF02518">
    <property type="entry name" value="HATPase_c"/>
    <property type="match status" value="1"/>
</dbReference>
<dbReference type="InterPro" id="IPR003594">
    <property type="entry name" value="HATPase_dom"/>
</dbReference>
<dbReference type="Gene3D" id="3.40.50.2300">
    <property type="match status" value="1"/>
</dbReference>
<dbReference type="InterPro" id="IPR001789">
    <property type="entry name" value="Sig_transdc_resp-reg_receiver"/>
</dbReference>
<sequence>MSKRIAIWVVLLFSFHTIWSQHYRFKHLTTENGLAQNMVDCMLQDSQGYIWLGTWNGLCKYDGYTFETFDSRAGGESTLGNNFVYALQEDQFGNIWVGTRKGLFVYLYNRKVFRLVDLSQYGVSNQSSFHSIYSNKKGELHIGSSEGLTSLKINNSKGETTLIRHLYLNQKEGLNGGVVSAIVEDTRGQVWVGTDSALYTLNKEGEIMSQHQFDETNPESLSANLIHDLHVTRDGQLWVATEVGLNQYDPIRDAFVRYYYQPDDPNNSLLHNTVMNLEESHGNLLIATLGGLTIMNRNTGKLSNYRNNPTDNFSLNNDFLNCLMIDDEENIWIGTERGGVNIINSRQNSFEQIKFEIGNSNSLSHSTVNSIYEDEEYLWIGTAGGGLNRVNKQTQKFVHFQFNSPSQRQISSNFITKIYRMKNGELWVGTWGQGINVLPEGRSDGPFQTLAETDSGIINPFISSIIEDKWGYVWIGTLGGLYRLDRKTGDVLRVQPVNQKVLVSGVGCLTIDYQGKLWVGTREGLFRLDPLQPNESIQTFRHQDNNSNSISGNYVISLIEDHVGNMWAGTYGQGINKIKINDKSVRITRYDTQSGLSNNIVFGIEEDRDHFLWLCTDYGLSRFDPKTETCRNFYVSDGLLNNQYYWSSTFKNKEGKLYFGGMNGVDVLHPDWISEEIDQPEVVITDLKLLDQSVVPHQSYNGVEVTENLISKAKEITLSYKEKIVSLEFSTFNFLDSDLITYAYYLDGFDQQWNYIGSKRHFASYTNLKPGEYTFKVKAAGPNGIYNESPTELKISISPPFWETVWFQLLAVILIATGFVAYIRFRTYSLKRQKEILAKQVQERTEEINRQKEALTYQSMQLQKTNATLEEKQKFIEGQNSQLESKNREIGERRDELLELNNKLKLVSQLRLSFFTNISHEFRTPLTLIIGPLERLMNNYSFGEEVKNNLEVINRNAKRLLHLINEIMEFRKIEQGKSELKVGHGNIEHFSRQIFEAFTPLAEIKEIDFSFEAHQIPDKVWFDSEKIENILYNLLSNAFKYTPNKGAIKVQLAVLKAEESRLNLDSDENTQGQEVVSIKVIDSGSGISEENLPLIFKRFYRIESEDAFKIGGSGIGLAITEELIKAHHGDIFVSSEIGEGSVFEIQFPSIYQSGEELSFVQPDQPNIQSQIEILKNELMIRREEPEQKEELSINDDKSTILVVEDNLDLRKFISLRLSEKYNIVEASNGLKGLEFAEKYNPDLIVSDVMMPQMDGFEMCTSIKNNFSTSHIPVILLTAKSSVENQIEGLQIGADDYLPKPFNFELLEARIANLIESRRRLRQQFQQEDEIQPAAVAQNTKDQRFMERAVQLVEEQYSNSEFGSKDLVTALGISRSLLHKKLTSLTGHSASEFINHLKMKKSKELLREGDKNISEVAYAVGFNDPKYFSRLFSKHFGYSPKKYQEKLFQ</sequence>
<dbReference type="SMART" id="SM00342">
    <property type="entry name" value="HTH_ARAC"/>
    <property type="match status" value="1"/>
</dbReference>
<keyword evidence="3 7" id="KW-0597">Phosphoprotein</keyword>
<comment type="caution">
    <text evidence="12">The sequence shown here is derived from an EMBL/GenBank/DDBJ whole genome shotgun (WGS) entry which is preliminary data.</text>
</comment>
<proteinExistence type="predicted"/>
<evidence type="ECO:0000256" key="4">
    <source>
        <dbReference type="ARBA" id="ARBA00023015"/>
    </source>
</evidence>
<dbReference type="EC" id="2.7.13.3" evidence="2"/>
<name>A0ABT3CN71_9BACT</name>
<dbReference type="SUPFAM" id="SSF46689">
    <property type="entry name" value="Homeodomain-like"/>
    <property type="match status" value="1"/>
</dbReference>
<evidence type="ECO:0000256" key="8">
    <source>
        <dbReference type="SAM" id="Coils"/>
    </source>
</evidence>
<evidence type="ECO:0000313" key="13">
    <source>
        <dbReference type="Proteomes" id="UP001300692"/>
    </source>
</evidence>
<dbReference type="CDD" id="cd00082">
    <property type="entry name" value="HisKA"/>
    <property type="match status" value="1"/>
</dbReference>
<evidence type="ECO:0000256" key="1">
    <source>
        <dbReference type="ARBA" id="ARBA00000085"/>
    </source>
</evidence>
<feature type="domain" description="Histidine kinase" evidence="10">
    <location>
        <begin position="917"/>
        <end position="1151"/>
    </location>
</feature>
<dbReference type="InterPro" id="IPR015943">
    <property type="entry name" value="WD40/YVTN_repeat-like_dom_sf"/>
</dbReference>
<dbReference type="InterPro" id="IPR036097">
    <property type="entry name" value="HisK_dim/P_sf"/>
</dbReference>
<dbReference type="Gene3D" id="2.60.40.10">
    <property type="entry name" value="Immunoglobulins"/>
    <property type="match status" value="1"/>
</dbReference>
<feature type="modified residue" description="4-aspartylphosphate" evidence="7">
    <location>
        <position position="1247"/>
    </location>
</feature>
<evidence type="ECO:0000256" key="7">
    <source>
        <dbReference type="PROSITE-ProRule" id="PRU00169"/>
    </source>
</evidence>
<dbReference type="InterPro" id="IPR003661">
    <property type="entry name" value="HisK_dim/P_dom"/>
</dbReference>
<evidence type="ECO:0000256" key="5">
    <source>
        <dbReference type="ARBA" id="ARBA00023125"/>
    </source>
</evidence>
<evidence type="ECO:0000256" key="6">
    <source>
        <dbReference type="ARBA" id="ARBA00023163"/>
    </source>
</evidence>
<dbReference type="Pfam" id="PF00072">
    <property type="entry name" value="Response_reg"/>
    <property type="match status" value="1"/>
</dbReference>
<dbReference type="InterPro" id="IPR004358">
    <property type="entry name" value="Sig_transdc_His_kin-like_C"/>
</dbReference>
<dbReference type="PRINTS" id="PR00344">
    <property type="entry name" value="BCTRLSENSOR"/>
</dbReference>
<dbReference type="RefSeq" id="WP_264135873.1">
    <property type="nucleotide sequence ID" value="NZ_JAOYOD010000001.1"/>
</dbReference>
<dbReference type="EMBL" id="JAOYOD010000001">
    <property type="protein sequence ID" value="MCV9385077.1"/>
    <property type="molecule type" value="Genomic_DNA"/>
</dbReference>
<dbReference type="SUPFAM" id="SSF50998">
    <property type="entry name" value="Quinoprotein alcohol dehydrogenase-like"/>
    <property type="match status" value="1"/>
</dbReference>
<feature type="domain" description="Response regulatory" evidence="11">
    <location>
        <begin position="1199"/>
        <end position="1314"/>
    </location>
</feature>
<feature type="domain" description="HTH araC/xylS-type" evidence="9">
    <location>
        <begin position="1346"/>
        <end position="1445"/>
    </location>
</feature>
<dbReference type="PROSITE" id="PS01124">
    <property type="entry name" value="HTH_ARAC_FAMILY_2"/>
    <property type="match status" value="1"/>
</dbReference>
<dbReference type="SMART" id="SM00448">
    <property type="entry name" value="REC"/>
    <property type="match status" value="1"/>
</dbReference>
<keyword evidence="13" id="KW-1185">Reference proteome</keyword>
<evidence type="ECO:0000256" key="2">
    <source>
        <dbReference type="ARBA" id="ARBA00012438"/>
    </source>
</evidence>
<dbReference type="Pfam" id="PF07495">
    <property type="entry name" value="Y_Y_Y"/>
    <property type="match status" value="1"/>
</dbReference>
<dbReference type="Pfam" id="PF07494">
    <property type="entry name" value="Reg_prop"/>
    <property type="match status" value="5"/>
</dbReference>
<dbReference type="InterPro" id="IPR018060">
    <property type="entry name" value="HTH_AraC"/>
</dbReference>
<keyword evidence="6" id="KW-0804">Transcription</keyword>
<dbReference type="PROSITE" id="PS50110">
    <property type="entry name" value="RESPONSE_REGULATORY"/>
    <property type="match status" value="1"/>
</dbReference>
<dbReference type="InterPro" id="IPR011110">
    <property type="entry name" value="Reg_prop"/>
</dbReference>
<evidence type="ECO:0000313" key="12">
    <source>
        <dbReference type="EMBL" id="MCV9385077.1"/>
    </source>
</evidence>
<dbReference type="InterPro" id="IPR009057">
    <property type="entry name" value="Homeodomain-like_sf"/>
</dbReference>
<dbReference type="Pfam" id="PF00512">
    <property type="entry name" value="HisKA"/>
    <property type="match status" value="1"/>
</dbReference>
<evidence type="ECO:0000256" key="3">
    <source>
        <dbReference type="ARBA" id="ARBA00022553"/>
    </source>
</evidence>
<dbReference type="PANTHER" id="PTHR43547">
    <property type="entry name" value="TWO-COMPONENT HISTIDINE KINASE"/>
    <property type="match status" value="1"/>
</dbReference>
<dbReference type="PANTHER" id="PTHR43547:SF2">
    <property type="entry name" value="HYBRID SIGNAL TRANSDUCTION HISTIDINE KINASE C"/>
    <property type="match status" value="1"/>
</dbReference>
<gene>
    <name evidence="12" type="ORF">N7U62_00300</name>
</gene>
<dbReference type="InterPro" id="IPR036890">
    <property type="entry name" value="HATPase_C_sf"/>
</dbReference>
<dbReference type="SMART" id="SM00388">
    <property type="entry name" value="HisKA"/>
    <property type="match status" value="1"/>
</dbReference>
<protein>
    <recommendedName>
        <fullName evidence="2">histidine kinase</fullName>
        <ecNumber evidence="2">2.7.13.3</ecNumber>
    </recommendedName>
</protein>
<keyword evidence="5" id="KW-0238">DNA-binding</keyword>
<dbReference type="Gene3D" id="2.130.10.10">
    <property type="entry name" value="YVTN repeat-like/Quinoprotein amine dehydrogenase"/>
    <property type="match status" value="2"/>
</dbReference>
<dbReference type="SUPFAM" id="SSF55874">
    <property type="entry name" value="ATPase domain of HSP90 chaperone/DNA topoisomerase II/histidine kinase"/>
    <property type="match status" value="1"/>
</dbReference>
<evidence type="ECO:0000259" key="11">
    <source>
        <dbReference type="PROSITE" id="PS50110"/>
    </source>
</evidence>
<dbReference type="InterPro" id="IPR011006">
    <property type="entry name" value="CheY-like_superfamily"/>
</dbReference>
<dbReference type="InterPro" id="IPR018062">
    <property type="entry name" value="HTH_AraC-typ_CS"/>
</dbReference>
<dbReference type="SMART" id="SM00387">
    <property type="entry name" value="HATPase_c"/>
    <property type="match status" value="1"/>
</dbReference>
<dbReference type="PROSITE" id="PS00041">
    <property type="entry name" value="HTH_ARAC_FAMILY_1"/>
    <property type="match status" value="1"/>
</dbReference>
<evidence type="ECO:0000259" key="10">
    <source>
        <dbReference type="PROSITE" id="PS50109"/>
    </source>
</evidence>
<reference evidence="12 13" key="1">
    <citation type="submission" date="2022-10" db="EMBL/GenBank/DDBJ databases">
        <title>Comparative genomics and taxonomic characterization of three novel marine species of genus Reichenbachiella exhibiting antioxidant and polysaccharide degradation activities.</title>
        <authorList>
            <person name="Muhammad N."/>
            <person name="Lee Y.-J."/>
            <person name="Ko J."/>
            <person name="Kim S.-G."/>
        </authorList>
    </citation>
    <scope>NUCLEOTIDE SEQUENCE [LARGE SCALE GENOMIC DNA]</scope>
    <source>
        <strain evidence="12 13">ABR2-5</strain>
    </source>
</reference>
<dbReference type="SUPFAM" id="SSF63829">
    <property type="entry name" value="Calcium-dependent phosphotriesterase"/>
    <property type="match status" value="1"/>
</dbReference>